<dbReference type="InterPro" id="IPR001254">
    <property type="entry name" value="Trypsin_dom"/>
</dbReference>
<protein>
    <recommendedName>
        <fullName evidence="9">Peptidase S1 domain-containing protein</fullName>
    </recommendedName>
</protein>
<dbReference type="GO" id="GO:0004252">
    <property type="term" value="F:serine-type endopeptidase activity"/>
    <property type="evidence" value="ECO:0007669"/>
    <property type="project" value="InterPro"/>
</dbReference>
<accession>A0AAW2HFU1</accession>
<dbReference type="PANTHER" id="PTHR24264:SF65">
    <property type="entry name" value="SRCR DOMAIN-CONTAINING PROTEIN"/>
    <property type="match status" value="1"/>
</dbReference>
<dbReference type="InterPro" id="IPR050127">
    <property type="entry name" value="Serine_Proteases_S1"/>
</dbReference>
<keyword evidence="2" id="KW-0964">Secreted</keyword>
<keyword evidence="7" id="KW-1015">Disulfide bond</keyword>
<comment type="subcellular location">
    <subcellularLocation>
        <location evidence="1">Secreted</location>
    </subcellularLocation>
</comment>
<dbReference type="InterPro" id="IPR033116">
    <property type="entry name" value="TRYPSIN_SER"/>
</dbReference>
<dbReference type="EMBL" id="JARGDH010000005">
    <property type="protein sequence ID" value="KAL0268739.1"/>
    <property type="molecule type" value="Genomic_DNA"/>
</dbReference>
<evidence type="ECO:0000256" key="7">
    <source>
        <dbReference type="ARBA" id="ARBA00023157"/>
    </source>
</evidence>
<comment type="caution">
    <text evidence="10">The sequence shown here is derived from an EMBL/GenBank/DDBJ whole genome shotgun (WGS) entry which is preliminary data.</text>
</comment>
<feature type="domain" description="Peptidase S1" evidence="9">
    <location>
        <begin position="1"/>
        <end position="66"/>
    </location>
</feature>
<dbReference type="AlphaFoldDB" id="A0AAW2HFU1"/>
<keyword evidence="8" id="KW-0325">Glycoprotein</keyword>
<reference evidence="10" key="1">
    <citation type="journal article" date="2024" name="Gigascience">
        <title>Chromosome-level genome of the poultry shaft louse Menopon gallinae provides insight into the host-switching and adaptive evolution of parasitic lice.</title>
        <authorList>
            <person name="Xu Y."/>
            <person name="Ma L."/>
            <person name="Liu S."/>
            <person name="Liang Y."/>
            <person name="Liu Q."/>
            <person name="He Z."/>
            <person name="Tian L."/>
            <person name="Duan Y."/>
            <person name="Cai W."/>
            <person name="Li H."/>
            <person name="Song F."/>
        </authorList>
    </citation>
    <scope>NUCLEOTIDE SEQUENCE</scope>
    <source>
        <strain evidence="10">Cailab_2023a</strain>
    </source>
</reference>
<evidence type="ECO:0000256" key="2">
    <source>
        <dbReference type="ARBA" id="ARBA00022525"/>
    </source>
</evidence>
<evidence type="ECO:0000256" key="3">
    <source>
        <dbReference type="ARBA" id="ARBA00022670"/>
    </source>
</evidence>
<dbReference type="Gene3D" id="2.40.10.10">
    <property type="entry name" value="Trypsin-like serine proteases"/>
    <property type="match status" value="1"/>
</dbReference>
<evidence type="ECO:0000256" key="4">
    <source>
        <dbReference type="ARBA" id="ARBA00022729"/>
    </source>
</evidence>
<gene>
    <name evidence="10" type="ORF">PYX00_010561</name>
</gene>
<dbReference type="GO" id="GO:0006508">
    <property type="term" value="P:proteolysis"/>
    <property type="evidence" value="ECO:0007669"/>
    <property type="project" value="UniProtKB-KW"/>
</dbReference>
<dbReference type="FunFam" id="2.40.10.10:FF:000054">
    <property type="entry name" value="Complement C1r subcomponent"/>
    <property type="match status" value="1"/>
</dbReference>
<keyword evidence="6" id="KW-0720">Serine protease</keyword>
<name>A0AAW2HFU1_9NEOP</name>
<keyword evidence="5" id="KW-0378">Hydrolase</keyword>
<organism evidence="10">
    <name type="scientific">Menopon gallinae</name>
    <name type="common">poultry shaft louse</name>
    <dbReference type="NCBI Taxonomy" id="328185"/>
    <lineage>
        <taxon>Eukaryota</taxon>
        <taxon>Metazoa</taxon>
        <taxon>Ecdysozoa</taxon>
        <taxon>Arthropoda</taxon>
        <taxon>Hexapoda</taxon>
        <taxon>Insecta</taxon>
        <taxon>Pterygota</taxon>
        <taxon>Neoptera</taxon>
        <taxon>Paraneoptera</taxon>
        <taxon>Psocodea</taxon>
        <taxon>Troctomorpha</taxon>
        <taxon>Phthiraptera</taxon>
        <taxon>Amblycera</taxon>
        <taxon>Menoponidae</taxon>
        <taxon>Menopon</taxon>
    </lineage>
</organism>
<evidence type="ECO:0000256" key="5">
    <source>
        <dbReference type="ARBA" id="ARBA00022801"/>
    </source>
</evidence>
<evidence type="ECO:0000256" key="6">
    <source>
        <dbReference type="ARBA" id="ARBA00022825"/>
    </source>
</evidence>
<dbReference type="SUPFAM" id="SSF50494">
    <property type="entry name" value="Trypsin-like serine proteases"/>
    <property type="match status" value="1"/>
</dbReference>
<dbReference type="PROSITE" id="PS00135">
    <property type="entry name" value="TRYPSIN_SER"/>
    <property type="match status" value="1"/>
</dbReference>
<dbReference type="PROSITE" id="PS50240">
    <property type="entry name" value="TRYPSIN_DOM"/>
    <property type="match status" value="1"/>
</dbReference>
<dbReference type="GO" id="GO:0005615">
    <property type="term" value="C:extracellular space"/>
    <property type="evidence" value="ECO:0007669"/>
    <property type="project" value="TreeGrafter"/>
</dbReference>
<dbReference type="PANTHER" id="PTHR24264">
    <property type="entry name" value="TRYPSIN-RELATED"/>
    <property type="match status" value="1"/>
</dbReference>
<keyword evidence="3" id="KW-0645">Protease</keyword>
<dbReference type="InterPro" id="IPR043504">
    <property type="entry name" value="Peptidase_S1_PA_chymotrypsin"/>
</dbReference>
<evidence type="ECO:0000313" key="10">
    <source>
        <dbReference type="EMBL" id="KAL0268739.1"/>
    </source>
</evidence>
<evidence type="ECO:0000256" key="1">
    <source>
        <dbReference type="ARBA" id="ARBA00004613"/>
    </source>
</evidence>
<dbReference type="Pfam" id="PF00089">
    <property type="entry name" value="Trypsin"/>
    <property type="match status" value="1"/>
</dbReference>
<evidence type="ECO:0000256" key="8">
    <source>
        <dbReference type="ARBA" id="ARBA00023180"/>
    </source>
</evidence>
<dbReference type="InterPro" id="IPR009003">
    <property type="entry name" value="Peptidase_S1_PA"/>
</dbReference>
<keyword evidence="4" id="KW-0732">Signal</keyword>
<sequence length="69" mass="7332">MFCAGHSDGHMDACLGDSGGPLIVFHNGRWTLAGITSAGFGCAVDHQPGIYHKVAFTSKWIHGVINKVH</sequence>
<evidence type="ECO:0000259" key="9">
    <source>
        <dbReference type="PROSITE" id="PS50240"/>
    </source>
</evidence>
<proteinExistence type="predicted"/>